<comment type="caution">
    <text evidence="1">The sequence shown here is derived from an EMBL/GenBank/DDBJ whole genome shotgun (WGS) entry which is preliminary data.</text>
</comment>
<dbReference type="EMBL" id="MBLM01000014">
    <property type="protein sequence ID" value="OHV44980.1"/>
    <property type="molecule type" value="Genomic_DNA"/>
</dbReference>
<dbReference type="RefSeq" id="WP_018637589.1">
    <property type="nucleotide sequence ID" value="NZ_MBLM01000014.1"/>
</dbReference>
<dbReference type="OrthoDB" id="9830200at2"/>
<dbReference type="AlphaFoldDB" id="A0A1S1RFK5"/>
<accession>A0A1S1RFK5</accession>
<evidence type="ECO:0000313" key="2">
    <source>
        <dbReference type="Proteomes" id="UP000179627"/>
    </source>
</evidence>
<keyword evidence="2" id="KW-1185">Reference proteome</keyword>
<reference evidence="2" key="1">
    <citation type="submission" date="2016-07" db="EMBL/GenBank/DDBJ databases">
        <title>Sequence Frankia sp. strain CcI1.17.</title>
        <authorList>
            <person name="Ghodhbane-Gtari F."/>
            <person name="Swanson E."/>
            <person name="Gueddou A."/>
            <person name="Morris K."/>
            <person name="Hezbri K."/>
            <person name="Ktari A."/>
            <person name="Nouioui I."/>
            <person name="Abebe-Akele F."/>
            <person name="Simpson S."/>
            <person name="Thomas K."/>
            <person name="Gtari M."/>
            <person name="Tisa L.S."/>
            <person name="Hurst S."/>
        </authorList>
    </citation>
    <scope>NUCLEOTIDE SEQUENCE [LARGE SCALE GENOMIC DNA]</scope>
    <source>
        <strain evidence="2">Cc1.17</strain>
    </source>
</reference>
<dbReference type="Proteomes" id="UP000179627">
    <property type="component" value="Unassembled WGS sequence"/>
</dbReference>
<gene>
    <name evidence="1" type="ORF">CC117_09795</name>
</gene>
<sequence length="107" mass="11603">MDYRAISGAVPAQLGNSVTFNVGLPYVPKRGSGMLFYMVDTRKGNHVYRILVNGSEQCKIALPDGNNFATLHTEVGHLGTINVISFESDTPDAAPVDILNVTLFYEA</sequence>
<evidence type="ECO:0000313" key="1">
    <source>
        <dbReference type="EMBL" id="OHV44980.1"/>
    </source>
</evidence>
<proteinExistence type="predicted"/>
<name>A0A1S1RFK5_9ACTN</name>
<protein>
    <submittedName>
        <fullName evidence="1">Uncharacterized protein</fullName>
    </submittedName>
</protein>
<organism evidence="1 2">
    <name type="scientific">Parafrankia colletiae</name>
    <dbReference type="NCBI Taxonomy" id="573497"/>
    <lineage>
        <taxon>Bacteria</taxon>
        <taxon>Bacillati</taxon>
        <taxon>Actinomycetota</taxon>
        <taxon>Actinomycetes</taxon>
        <taxon>Frankiales</taxon>
        <taxon>Frankiaceae</taxon>
        <taxon>Parafrankia</taxon>
    </lineage>
</organism>